<name>A1ZXM8_MICM2</name>
<reference evidence="2 3" key="1">
    <citation type="submission" date="2007-01" db="EMBL/GenBank/DDBJ databases">
        <authorList>
            <person name="Haygood M."/>
            <person name="Podell S."/>
            <person name="Anderson C."/>
            <person name="Hopkinson B."/>
            <person name="Roe K."/>
            <person name="Barbeau K."/>
            <person name="Gaasterland T."/>
            <person name="Ferriera S."/>
            <person name="Johnson J."/>
            <person name="Kravitz S."/>
            <person name="Beeson K."/>
            <person name="Sutton G."/>
            <person name="Rogers Y.-H."/>
            <person name="Friedman R."/>
            <person name="Frazier M."/>
            <person name="Venter J.C."/>
        </authorList>
    </citation>
    <scope>NUCLEOTIDE SEQUENCE [LARGE SCALE GENOMIC DNA]</scope>
    <source>
        <strain evidence="2 3">ATCC 23134</strain>
    </source>
</reference>
<accession>A1ZXM8</accession>
<keyword evidence="3" id="KW-1185">Reference proteome</keyword>
<comment type="caution">
    <text evidence="2">The sequence shown here is derived from an EMBL/GenBank/DDBJ whole genome shotgun (WGS) entry which is preliminary data.</text>
</comment>
<sequence length="179" mass="20932">MVISSFLFQYINHSSVHFIQYFAWIGFSLLLYHLVEQVITNQAHKRPWYPVSGTVYHCQYVLMPDQSKVIKIATDNVTGFIKNKVMRQKIANFLRGRQYDRLNMTGISKTIDNAFILIFNQVFVALQSPVFQCNLLVFALYFFGFMGKHLARYSLFTVVAVQHKSQHNDQKRNTNKRIA</sequence>
<proteinExistence type="predicted"/>
<keyword evidence="1" id="KW-1133">Transmembrane helix</keyword>
<dbReference type="EMBL" id="AAWS01000060">
    <property type="protein sequence ID" value="EAY24806.1"/>
    <property type="molecule type" value="Genomic_DNA"/>
</dbReference>
<feature type="transmembrane region" description="Helical" evidence="1">
    <location>
        <begin position="114"/>
        <end position="143"/>
    </location>
</feature>
<gene>
    <name evidence="2" type="ORF">M23134_06698</name>
</gene>
<evidence type="ECO:0000313" key="3">
    <source>
        <dbReference type="Proteomes" id="UP000004095"/>
    </source>
</evidence>
<keyword evidence="1" id="KW-0812">Transmembrane</keyword>
<evidence type="ECO:0000313" key="2">
    <source>
        <dbReference type="EMBL" id="EAY24806.1"/>
    </source>
</evidence>
<keyword evidence="1" id="KW-0472">Membrane</keyword>
<organism evidence="2 3">
    <name type="scientific">Microscilla marina ATCC 23134</name>
    <dbReference type="NCBI Taxonomy" id="313606"/>
    <lineage>
        <taxon>Bacteria</taxon>
        <taxon>Pseudomonadati</taxon>
        <taxon>Bacteroidota</taxon>
        <taxon>Cytophagia</taxon>
        <taxon>Cytophagales</taxon>
        <taxon>Microscillaceae</taxon>
        <taxon>Microscilla</taxon>
    </lineage>
</organism>
<dbReference type="AlphaFoldDB" id="A1ZXM8"/>
<feature type="transmembrane region" description="Helical" evidence="1">
    <location>
        <begin position="18"/>
        <end position="35"/>
    </location>
</feature>
<dbReference type="Proteomes" id="UP000004095">
    <property type="component" value="Unassembled WGS sequence"/>
</dbReference>
<protein>
    <submittedName>
        <fullName evidence="2">Uncharacterized protein</fullName>
    </submittedName>
</protein>
<evidence type="ECO:0000256" key="1">
    <source>
        <dbReference type="SAM" id="Phobius"/>
    </source>
</evidence>